<accession>A0A934IED5</accession>
<dbReference type="EMBL" id="JAEINH010000019">
    <property type="protein sequence ID" value="MBI9116205.1"/>
    <property type="molecule type" value="Genomic_DNA"/>
</dbReference>
<gene>
    <name evidence="2" type="ORF">JAV76_14405</name>
</gene>
<protein>
    <submittedName>
        <fullName evidence="2">YtxH domain-containing protein</fullName>
    </submittedName>
</protein>
<dbReference type="Proteomes" id="UP000602087">
    <property type="component" value="Unassembled WGS sequence"/>
</dbReference>
<feature type="compositionally biased region" description="Low complexity" evidence="1">
    <location>
        <begin position="77"/>
        <end position="86"/>
    </location>
</feature>
<name>A0A934IED5_9MICO</name>
<evidence type="ECO:0000313" key="2">
    <source>
        <dbReference type="EMBL" id="MBI9116205.1"/>
    </source>
</evidence>
<evidence type="ECO:0000256" key="1">
    <source>
        <dbReference type="SAM" id="MobiDB-lite"/>
    </source>
</evidence>
<reference evidence="2" key="1">
    <citation type="submission" date="2020-12" db="EMBL/GenBank/DDBJ databases">
        <title>Sanguibacter suaedae sp. nov., isolated from Suaeda aralocaspica.</title>
        <authorList>
            <person name="Ma Q."/>
        </authorList>
    </citation>
    <scope>NUCLEOTIDE SEQUENCE</scope>
    <source>
        <strain evidence="2">YZGR15</strain>
    </source>
</reference>
<dbReference type="RefSeq" id="WP_198734773.1">
    <property type="nucleotide sequence ID" value="NZ_JAEINH010000019.1"/>
</dbReference>
<sequence>MKGKAAFIVGTGVGYVLGTRAGRRQFEVIKGRAKGLWESESVQSTVSSIQDRATEVAKDQGAVLKDKVTEAVKNVSSKDSSGSDQSAPAGAVDPTTTEPWSTDSGVGRS</sequence>
<organism evidence="2 3">
    <name type="scientific">Sanguibacter suaedae</name>
    <dbReference type="NCBI Taxonomy" id="2795737"/>
    <lineage>
        <taxon>Bacteria</taxon>
        <taxon>Bacillati</taxon>
        <taxon>Actinomycetota</taxon>
        <taxon>Actinomycetes</taxon>
        <taxon>Micrococcales</taxon>
        <taxon>Sanguibacteraceae</taxon>
        <taxon>Sanguibacter</taxon>
    </lineage>
</organism>
<keyword evidence="3" id="KW-1185">Reference proteome</keyword>
<comment type="caution">
    <text evidence="2">The sequence shown here is derived from an EMBL/GenBank/DDBJ whole genome shotgun (WGS) entry which is preliminary data.</text>
</comment>
<feature type="compositionally biased region" description="Polar residues" evidence="1">
    <location>
        <begin position="94"/>
        <end position="109"/>
    </location>
</feature>
<proteinExistence type="predicted"/>
<dbReference type="AlphaFoldDB" id="A0A934IED5"/>
<feature type="region of interest" description="Disordered" evidence="1">
    <location>
        <begin position="74"/>
        <end position="109"/>
    </location>
</feature>
<evidence type="ECO:0000313" key="3">
    <source>
        <dbReference type="Proteomes" id="UP000602087"/>
    </source>
</evidence>